<dbReference type="RefSeq" id="WP_013863282.1">
    <property type="nucleotide sequence ID" value="NC_015635.1"/>
</dbReference>
<dbReference type="AlphaFoldDB" id="F5XFK5"/>
<dbReference type="Gene3D" id="1.10.10.10">
    <property type="entry name" value="Winged helix-like DNA-binding domain superfamily/Winged helix DNA-binding domain"/>
    <property type="match status" value="1"/>
</dbReference>
<proteinExistence type="predicted"/>
<dbReference type="Gene3D" id="1.20.120.530">
    <property type="entry name" value="GntR ligand-binding domain-like"/>
    <property type="match status" value="1"/>
</dbReference>
<dbReference type="Pfam" id="PF07729">
    <property type="entry name" value="FCD"/>
    <property type="match status" value="1"/>
</dbReference>
<organism evidence="5 6">
    <name type="scientific">Microlunatus phosphovorus (strain ATCC 700054 / DSM 10555 / JCM 9379 / NBRC 101784 / NCIMB 13414 / VKM Ac-1990 / NM-1)</name>
    <dbReference type="NCBI Taxonomy" id="1032480"/>
    <lineage>
        <taxon>Bacteria</taxon>
        <taxon>Bacillati</taxon>
        <taxon>Actinomycetota</taxon>
        <taxon>Actinomycetes</taxon>
        <taxon>Propionibacteriales</taxon>
        <taxon>Propionibacteriaceae</taxon>
        <taxon>Microlunatus</taxon>
    </lineage>
</organism>
<dbReference type="GO" id="GO:0003677">
    <property type="term" value="F:DNA binding"/>
    <property type="evidence" value="ECO:0007669"/>
    <property type="project" value="UniProtKB-KW"/>
</dbReference>
<keyword evidence="6" id="KW-1185">Reference proteome</keyword>
<dbReference type="InterPro" id="IPR008920">
    <property type="entry name" value="TF_FadR/GntR_C"/>
</dbReference>
<evidence type="ECO:0000256" key="2">
    <source>
        <dbReference type="ARBA" id="ARBA00023125"/>
    </source>
</evidence>
<evidence type="ECO:0000259" key="4">
    <source>
        <dbReference type="PROSITE" id="PS50949"/>
    </source>
</evidence>
<dbReference type="PRINTS" id="PR00035">
    <property type="entry name" value="HTHGNTR"/>
</dbReference>
<dbReference type="Pfam" id="PF00392">
    <property type="entry name" value="GntR"/>
    <property type="match status" value="1"/>
</dbReference>
<feature type="domain" description="HTH gntR-type" evidence="4">
    <location>
        <begin position="16"/>
        <end position="84"/>
    </location>
</feature>
<evidence type="ECO:0000313" key="5">
    <source>
        <dbReference type="EMBL" id="BAK35412.1"/>
    </source>
</evidence>
<dbReference type="SUPFAM" id="SSF46785">
    <property type="entry name" value="Winged helix' DNA-binding domain"/>
    <property type="match status" value="1"/>
</dbReference>
<dbReference type="EMBL" id="AP012204">
    <property type="protein sequence ID" value="BAK35412.1"/>
    <property type="molecule type" value="Genomic_DNA"/>
</dbReference>
<keyword evidence="1" id="KW-0805">Transcription regulation</keyword>
<protein>
    <submittedName>
        <fullName evidence="5">Putative GntR family transcriptional regulator</fullName>
    </submittedName>
</protein>
<evidence type="ECO:0000256" key="3">
    <source>
        <dbReference type="ARBA" id="ARBA00023163"/>
    </source>
</evidence>
<dbReference type="KEGG" id="mph:MLP_23980"/>
<reference evidence="5 6" key="1">
    <citation type="submission" date="2011-05" db="EMBL/GenBank/DDBJ databases">
        <title>Whole genome sequence of Microlunatus phosphovorus NM-1.</title>
        <authorList>
            <person name="Hosoyama A."/>
            <person name="Sasaki K."/>
            <person name="Harada T."/>
            <person name="Igarashi R."/>
            <person name="Kawakoshi A."/>
            <person name="Sasagawa M."/>
            <person name="Fukada J."/>
            <person name="Nakamura S."/>
            <person name="Katano Y."/>
            <person name="Hanada S."/>
            <person name="Kamagata Y."/>
            <person name="Nakamura N."/>
            <person name="Yamazaki S."/>
            <person name="Fujita N."/>
        </authorList>
    </citation>
    <scope>NUCLEOTIDE SEQUENCE [LARGE SCALE GENOMIC DNA]</scope>
    <source>
        <strain evidence="6">ATCC 700054 / DSM 10555 / JCM 9379 / NBRC 101784 / NCIMB 13414 / VKM Ac-1990 / NM-1</strain>
    </source>
</reference>
<evidence type="ECO:0000313" key="6">
    <source>
        <dbReference type="Proteomes" id="UP000007947"/>
    </source>
</evidence>
<keyword evidence="2" id="KW-0238">DNA-binding</keyword>
<dbReference type="PANTHER" id="PTHR43537">
    <property type="entry name" value="TRANSCRIPTIONAL REGULATOR, GNTR FAMILY"/>
    <property type="match status" value="1"/>
</dbReference>
<dbReference type="SMART" id="SM00345">
    <property type="entry name" value="HTH_GNTR"/>
    <property type="match status" value="1"/>
</dbReference>
<dbReference type="InterPro" id="IPR011711">
    <property type="entry name" value="GntR_C"/>
</dbReference>
<dbReference type="InterPro" id="IPR000524">
    <property type="entry name" value="Tscrpt_reg_HTH_GntR"/>
</dbReference>
<gene>
    <name evidence="5" type="ordered locus">MLP_23980</name>
</gene>
<keyword evidence="3" id="KW-0804">Transcription</keyword>
<dbReference type="Proteomes" id="UP000007947">
    <property type="component" value="Chromosome"/>
</dbReference>
<dbReference type="SUPFAM" id="SSF48008">
    <property type="entry name" value="GntR ligand-binding domain-like"/>
    <property type="match status" value="1"/>
</dbReference>
<dbReference type="GO" id="GO:0003700">
    <property type="term" value="F:DNA-binding transcription factor activity"/>
    <property type="evidence" value="ECO:0007669"/>
    <property type="project" value="InterPro"/>
</dbReference>
<dbReference type="HOGENOM" id="CLU_017584_9_2_11"/>
<dbReference type="STRING" id="1032480.MLP_23980"/>
<dbReference type="PANTHER" id="PTHR43537:SF5">
    <property type="entry name" value="UXU OPERON TRANSCRIPTIONAL REGULATOR"/>
    <property type="match status" value="1"/>
</dbReference>
<evidence type="ECO:0000256" key="1">
    <source>
        <dbReference type="ARBA" id="ARBA00023015"/>
    </source>
</evidence>
<dbReference type="eggNOG" id="COG2186">
    <property type="taxonomic scope" value="Bacteria"/>
</dbReference>
<name>F5XFK5_MICPN</name>
<dbReference type="SMART" id="SM00895">
    <property type="entry name" value="FCD"/>
    <property type="match status" value="1"/>
</dbReference>
<dbReference type="InterPro" id="IPR036390">
    <property type="entry name" value="WH_DNA-bd_sf"/>
</dbReference>
<dbReference type="InterPro" id="IPR036388">
    <property type="entry name" value="WH-like_DNA-bd_sf"/>
</dbReference>
<sequence>MIQAQLGISDEAEASGDLPAGVLRILHTEIATGRWPRGSKIPTWTDLAAELRVGRSTIREAVSTLVHLGMLRPQRGNGTMVSARSAIPGVLTRFSDQYSIEELMSVQRSLEVEACRLAALRRTDADLAVLTDACKAGAQRDCRHPVSGRFHAVLLEIARTPLLTDLSEGIEARLRAGGGAVANRTRTPYAVDRQHRAIVAAIAAGDSEAAATAAAAHTRASCQGSHLGMIEPQAGLGS</sequence>
<dbReference type="CDD" id="cd07377">
    <property type="entry name" value="WHTH_GntR"/>
    <property type="match status" value="1"/>
</dbReference>
<dbReference type="OrthoDB" id="3172099at2"/>
<accession>F5XFK5</accession>
<dbReference type="PROSITE" id="PS50949">
    <property type="entry name" value="HTH_GNTR"/>
    <property type="match status" value="1"/>
</dbReference>